<dbReference type="NCBIfam" id="TIGR02435">
    <property type="entry name" value="CobG"/>
    <property type="match status" value="1"/>
</dbReference>
<dbReference type="GO" id="GO:0051539">
    <property type="term" value="F:4 iron, 4 sulfur cluster binding"/>
    <property type="evidence" value="ECO:0007669"/>
    <property type="project" value="UniProtKB-KW"/>
</dbReference>
<evidence type="ECO:0000256" key="2">
    <source>
        <dbReference type="ARBA" id="ARBA00022617"/>
    </source>
</evidence>
<dbReference type="Gene3D" id="3.90.480.10">
    <property type="entry name" value="Sulfite Reductase Hemoprotein,Domain 2"/>
    <property type="match status" value="1"/>
</dbReference>
<organism evidence="10 11">
    <name type="scientific">Methylobacterium dankookense</name>
    <dbReference type="NCBI Taxonomy" id="560405"/>
    <lineage>
        <taxon>Bacteria</taxon>
        <taxon>Pseudomonadati</taxon>
        <taxon>Pseudomonadota</taxon>
        <taxon>Alphaproteobacteria</taxon>
        <taxon>Hyphomicrobiales</taxon>
        <taxon>Methylobacteriaceae</taxon>
        <taxon>Methylobacterium</taxon>
    </lineage>
</organism>
<evidence type="ECO:0000256" key="4">
    <source>
        <dbReference type="ARBA" id="ARBA00023002"/>
    </source>
</evidence>
<keyword evidence="12" id="KW-1185">Reference proteome</keyword>
<name>A0A564FUW1_9HYPH</name>
<keyword evidence="5" id="KW-0408">Iron</keyword>
<evidence type="ECO:0000313" key="12">
    <source>
        <dbReference type="Proteomes" id="UP001055303"/>
    </source>
</evidence>
<dbReference type="EMBL" id="CABFVH010000006">
    <property type="protein sequence ID" value="VUF11797.1"/>
    <property type="molecule type" value="Genomic_DNA"/>
</dbReference>
<dbReference type="Gene3D" id="3.30.413.10">
    <property type="entry name" value="Sulfite Reductase Hemoprotein, domain 1"/>
    <property type="match status" value="2"/>
</dbReference>
<dbReference type="InterPro" id="IPR005117">
    <property type="entry name" value="NiRdtase/SiRdtase_haem-b_fer"/>
</dbReference>
<keyword evidence="1" id="KW-0004">4Fe-4S</keyword>
<keyword evidence="2" id="KW-0349">Heme</keyword>
<evidence type="ECO:0000313" key="10">
    <source>
        <dbReference type="EMBL" id="VUF11797.1"/>
    </source>
</evidence>
<dbReference type="InterPro" id="IPR012798">
    <property type="entry name" value="Cbl_synth_CobG-like"/>
</dbReference>
<evidence type="ECO:0000256" key="3">
    <source>
        <dbReference type="ARBA" id="ARBA00022723"/>
    </source>
</evidence>
<reference evidence="9" key="2">
    <citation type="journal article" date="2021" name="Front. Microbiol.">
        <title>Comprehensive Comparative Genomics and Phenotyping of Methylobacterium Species.</title>
        <authorList>
            <person name="Alessa O."/>
            <person name="Ogura Y."/>
            <person name="Fujitani Y."/>
            <person name="Takami H."/>
            <person name="Hayashi T."/>
            <person name="Sahin N."/>
            <person name="Tani A."/>
        </authorList>
    </citation>
    <scope>NUCLEOTIDE SEQUENCE</scope>
    <source>
        <strain evidence="9">DSM 22415</strain>
    </source>
</reference>
<dbReference type="EMBL" id="BPQI01000051">
    <property type="protein sequence ID" value="GJD56223.1"/>
    <property type="molecule type" value="Genomic_DNA"/>
</dbReference>
<evidence type="ECO:0000256" key="5">
    <source>
        <dbReference type="ARBA" id="ARBA00023004"/>
    </source>
</evidence>
<keyword evidence="3" id="KW-0479">Metal-binding</keyword>
<evidence type="ECO:0000313" key="9">
    <source>
        <dbReference type="EMBL" id="GJD56223.1"/>
    </source>
</evidence>
<sequence length="486" mass="50360">MSGRRVLPTAPARRGWCPGLARPMPTGDGLLARIHPPLGLLNPEQMRAVAKAAGAFGNGHLDVTARANLQVRGVRPETQGALAEALTVIGLGDSRGDGGPQRLTLTSPLCGLDAGALIDGHAVAAGIEALGRAVAPLPAKTLVAVEAGGACDLAGIEADIHVRARALGRAAIGLATGAEPVWLGAWPEGALPEAVADLLRAFARTGARRMRDLTDAERAALASPRNGESRAEEATLQDKARVPSPVRERDRVRVENVPERAEPPHRRDLSVEFSSLTPARSRTGEGACRGSHPCSDARPSPAEGGRQRQPFAILAVDAPFGRCTADMLARLADAADEAGASDIRLSPSRGFVLAVDPARAETARARLAAEFVTDPEDPRRAVAACPGAPACASGSTPTLRDAARLAEAFRPFAARGLSAHVSGCAKGCAEPRRSALTLVAADGLYGAVPGGTAGDPPVEWLTIEAALERVRGAQTANLEDLFRTRP</sequence>
<keyword evidence="6" id="KW-0411">Iron-sulfur</keyword>
<dbReference type="InterPro" id="IPR051329">
    <property type="entry name" value="NIR_SIR_4Fe-4S"/>
</dbReference>
<feature type="domain" description="Nitrite/Sulfite reductase ferredoxin-like" evidence="8">
    <location>
        <begin position="307"/>
        <end position="369"/>
    </location>
</feature>
<keyword evidence="4" id="KW-0560">Oxidoreductase</keyword>
<protein>
    <recommendedName>
        <fullName evidence="8">Nitrite/Sulfite reductase ferredoxin-like domain-containing protein</fullName>
    </recommendedName>
</protein>
<proteinExistence type="predicted"/>
<dbReference type="InterPro" id="IPR036136">
    <property type="entry name" value="Nit/Sulf_reduc_fer-like_dom_sf"/>
</dbReference>
<gene>
    <name evidence="9" type="ORF">IFDJLNFL_2118</name>
    <name evidence="10" type="ORF">MTDSW087_01481</name>
</gene>
<evidence type="ECO:0000256" key="7">
    <source>
        <dbReference type="SAM" id="MobiDB-lite"/>
    </source>
</evidence>
<feature type="region of interest" description="Disordered" evidence="7">
    <location>
        <begin position="217"/>
        <end position="306"/>
    </location>
</feature>
<evidence type="ECO:0000256" key="1">
    <source>
        <dbReference type="ARBA" id="ARBA00022485"/>
    </source>
</evidence>
<feature type="compositionally biased region" description="Basic and acidic residues" evidence="7">
    <location>
        <begin position="227"/>
        <end position="270"/>
    </location>
</feature>
<dbReference type="RefSeq" id="WP_144762324.1">
    <property type="nucleotide sequence ID" value="NZ_BPQI01000051.1"/>
</dbReference>
<dbReference type="Proteomes" id="UP001055303">
    <property type="component" value="Unassembled WGS sequence"/>
</dbReference>
<reference evidence="9" key="3">
    <citation type="submission" date="2021-08" db="EMBL/GenBank/DDBJ databases">
        <authorList>
            <person name="Tani A."/>
            <person name="Ola A."/>
            <person name="Ogura Y."/>
            <person name="Katsura K."/>
            <person name="Hayashi T."/>
        </authorList>
    </citation>
    <scope>NUCLEOTIDE SEQUENCE</scope>
    <source>
        <strain evidence="9">DSM 22415</strain>
    </source>
</reference>
<dbReference type="SUPFAM" id="SSF56014">
    <property type="entry name" value="Nitrite and sulphite reductase 4Fe-4S domain-like"/>
    <property type="match status" value="1"/>
</dbReference>
<dbReference type="PANTHER" id="PTHR32439:SF9">
    <property type="entry name" value="BLR3264 PROTEIN"/>
    <property type="match status" value="1"/>
</dbReference>
<dbReference type="PANTHER" id="PTHR32439">
    <property type="entry name" value="FERREDOXIN--NITRITE REDUCTASE, CHLOROPLASTIC"/>
    <property type="match status" value="1"/>
</dbReference>
<dbReference type="SUPFAM" id="SSF55124">
    <property type="entry name" value="Nitrite/Sulfite reductase N-terminal domain-like"/>
    <property type="match status" value="2"/>
</dbReference>
<dbReference type="Proteomes" id="UP000401717">
    <property type="component" value="Unassembled WGS sequence"/>
</dbReference>
<dbReference type="Pfam" id="PF03460">
    <property type="entry name" value="NIR_SIR_ferr"/>
    <property type="match status" value="2"/>
</dbReference>
<evidence type="ECO:0000313" key="11">
    <source>
        <dbReference type="Proteomes" id="UP000401717"/>
    </source>
</evidence>
<dbReference type="GO" id="GO:0046872">
    <property type="term" value="F:metal ion binding"/>
    <property type="evidence" value="ECO:0007669"/>
    <property type="project" value="UniProtKB-KW"/>
</dbReference>
<accession>A0A564FUW1</accession>
<reference evidence="10 11" key="1">
    <citation type="submission" date="2019-06" db="EMBL/GenBank/DDBJ databases">
        <authorList>
            <person name="Rodrigo-Torres L."/>
            <person name="Arahal R. D."/>
            <person name="Lucena T."/>
        </authorList>
    </citation>
    <scope>NUCLEOTIDE SEQUENCE [LARGE SCALE GENOMIC DNA]</scope>
    <source>
        <strain evidence="10 11">SW08-7</strain>
    </source>
</reference>
<dbReference type="AlphaFoldDB" id="A0A564FUW1"/>
<dbReference type="OrthoDB" id="7459360at2"/>
<feature type="domain" description="Nitrite/Sulfite reductase ferredoxin-like" evidence="8">
    <location>
        <begin position="23"/>
        <end position="86"/>
    </location>
</feature>
<evidence type="ECO:0000256" key="6">
    <source>
        <dbReference type="ARBA" id="ARBA00023014"/>
    </source>
</evidence>
<dbReference type="InterPro" id="IPR045854">
    <property type="entry name" value="NO2/SO3_Rdtase_4Fe4S_sf"/>
</dbReference>
<evidence type="ECO:0000259" key="8">
    <source>
        <dbReference type="Pfam" id="PF03460"/>
    </source>
</evidence>
<dbReference type="GO" id="GO:0016491">
    <property type="term" value="F:oxidoreductase activity"/>
    <property type="evidence" value="ECO:0007669"/>
    <property type="project" value="UniProtKB-KW"/>
</dbReference>